<dbReference type="InterPro" id="IPR049730">
    <property type="entry name" value="SNF2/RAD54-like_C"/>
</dbReference>
<dbReference type="PANTHER" id="PTHR45797">
    <property type="entry name" value="RAD54-LIKE"/>
    <property type="match status" value="1"/>
</dbReference>
<comment type="similarity">
    <text evidence="2">Belongs to the SNF2/RAD54 helicase family.</text>
</comment>
<evidence type="ECO:0000256" key="6">
    <source>
        <dbReference type="ARBA" id="ARBA00022840"/>
    </source>
</evidence>
<dbReference type="InterPro" id="IPR027417">
    <property type="entry name" value="P-loop_NTPase"/>
</dbReference>
<evidence type="ECO:0000256" key="3">
    <source>
        <dbReference type="ARBA" id="ARBA00022741"/>
    </source>
</evidence>
<name>A0AAD9MBN3_9PEZI</name>
<dbReference type="GO" id="GO:0004386">
    <property type="term" value="F:helicase activity"/>
    <property type="evidence" value="ECO:0007669"/>
    <property type="project" value="UniProtKB-KW"/>
</dbReference>
<keyword evidence="7" id="KW-0238">DNA-binding</keyword>
<reference evidence="12" key="1">
    <citation type="journal article" date="2023" name="Mol. Plant Microbe Interact.">
        <title>Elucidating the Obligate Nature and Biological Capacity of an Invasive Fungal Corn Pathogen.</title>
        <authorList>
            <person name="MacCready J.S."/>
            <person name="Roggenkamp E.M."/>
            <person name="Gdanetz K."/>
            <person name="Chilvers M.I."/>
        </authorList>
    </citation>
    <scope>NUCLEOTIDE SEQUENCE</scope>
    <source>
        <strain evidence="12">PM02</strain>
    </source>
</reference>
<evidence type="ECO:0000259" key="11">
    <source>
        <dbReference type="PROSITE" id="PS51194"/>
    </source>
</evidence>
<evidence type="ECO:0000256" key="9">
    <source>
        <dbReference type="SAM" id="MobiDB-lite"/>
    </source>
</evidence>
<dbReference type="PROSITE" id="PS51194">
    <property type="entry name" value="HELICASE_CTER"/>
    <property type="match status" value="1"/>
</dbReference>
<sequence>MREAEQSTPGMLEEESSDDKPRGSARKKRRGRPQVQDFEAARMRLSAQNQTEEFEKRRLQLRATLASTSVPKDRERLIINMSKEADEGLILVSDNVAGRIKDHQVEGVRFMWDEIVASKTNRQGCLLAHTMGLGKTMQVITLLVAIAEAAADPDPAISKQIPQDLKQSKTLVLCPSGLVNNWVDEFLIWAPENLLGGLSKIDSTMDFDARAEMARTWGSAGGVLIMGYPIFRSLVRKCQASRRVLLNAPNIVVGDEAHNLKNPVSHIHRATSNFRTLSRIAMTGSPLTNDLMDYYAMINWVAPGFLSDIVEFRSSYANPISDGLHCDSDRSQKRLALKLLSVLKTTVAPKVHRRGIASLGSDMPVKREFIISVPLTPVQRTAYEAYIRHMNGNPNVRAQASTQTQIWSFVLILMGILDESKKVGDKVLIFSQSIRTLDFLQELFRRQKRFYFRLDGSTKPSARQAAVKDFNTEDKAEVYLISTRAGGVGLNIYGANRVVVFDFKFTPAEEQQAVGRSYRIGQTKPVFVYWLICGGTFESTIQNKSVFKMQLASRVVDKKNPIAWAKRLGAYFNVPEDPPQQDLSARLGQDAVLDSLLCNPEFKGIIRQIGSTDTFEEEDMAVLTADEEKEVIGLIEIAQKRLLGKPQSALLSRASHLNTVPEHMRSQRPLAIPSVVTPVPPPTIPNSASPNPTETKNTPHNITTSIIQRLDEAGKIGVPRMDLLQSLEKNARESQRFGEAMLVGLKSPAEICAMTVKNMADYAKELDSKSDEDFKSLRTGAINLSRLSEPSAALSTDRLIAHNSGDMAATREVLVGRARIDCFLNLSTPSRAPHSYVVFNV</sequence>
<dbReference type="SUPFAM" id="SSF52540">
    <property type="entry name" value="P-loop containing nucleoside triphosphate hydrolases"/>
    <property type="match status" value="2"/>
</dbReference>
<feature type="region of interest" description="Disordered" evidence="9">
    <location>
        <begin position="1"/>
        <end position="42"/>
    </location>
</feature>
<dbReference type="Gene3D" id="3.40.50.300">
    <property type="entry name" value="P-loop containing nucleotide triphosphate hydrolases"/>
    <property type="match status" value="1"/>
</dbReference>
<dbReference type="GO" id="GO:0005634">
    <property type="term" value="C:nucleus"/>
    <property type="evidence" value="ECO:0007669"/>
    <property type="project" value="UniProtKB-SubCell"/>
</dbReference>
<proteinExistence type="inferred from homology"/>
<dbReference type="InterPro" id="IPR001650">
    <property type="entry name" value="Helicase_C-like"/>
</dbReference>
<dbReference type="AlphaFoldDB" id="A0AAD9MBN3"/>
<evidence type="ECO:0000313" key="12">
    <source>
        <dbReference type="EMBL" id="KAK2070292.1"/>
    </source>
</evidence>
<evidence type="ECO:0000259" key="10">
    <source>
        <dbReference type="PROSITE" id="PS51192"/>
    </source>
</evidence>
<accession>A0AAD9MBN3</accession>
<protein>
    <submittedName>
        <fullName evidence="12">Uncharacterized protein</fullName>
    </submittedName>
</protein>
<comment type="caution">
    <text evidence="12">The sequence shown here is derived from an EMBL/GenBank/DDBJ whole genome shotgun (WGS) entry which is preliminary data.</text>
</comment>
<dbReference type="InterPro" id="IPR044574">
    <property type="entry name" value="ARIP4-like"/>
</dbReference>
<keyword evidence="6" id="KW-0067">ATP-binding</keyword>
<dbReference type="Pfam" id="PF00271">
    <property type="entry name" value="Helicase_C"/>
    <property type="match status" value="1"/>
</dbReference>
<feature type="compositionally biased region" description="Basic residues" evidence="9">
    <location>
        <begin position="23"/>
        <end position="32"/>
    </location>
</feature>
<dbReference type="Gene3D" id="3.40.50.10810">
    <property type="entry name" value="Tandem AAA-ATPase domain"/>
    <property type="match status" value="1"/>
</dbReference>
<comment type="subcellular location">
    <subcellularLocation>
        <location evidence="1">Nucleus</location>
    </subcellularLocation>
</comment>
<keyword evidence="4" id="KW-0378">Hydrolase</keyword>
<gene>
    <name evidence="12" type="ORF">P8C59_004799</name>
</gene>
<keyword evidence="3" id="KW-0547">Nucleotide-binding</keyword>
<evidence type="ECO:0000256" key="2">
    <source>
        <dbReference type="ARBA" id="ARBA00007025"/>
    </source>
</evidence>
<keyword evidence="13" id="KW-1185">Reference proteome</keyword>
<evidence type="ECO:0000256" key="4">
    <source>
        <dbReference type="ARBA" id="ARBA00022801"/>
    </source>
</evidence>
<dbReference type="PANTHER" id="PTHR45797:SF1">
    <property type="entry name" value="HELICASE ARIP4"/>
    <property type="match status" value="1"/>
</dbReference>
<evidence type="ECO:0000256" key="7">
    <source>
        <dbReference type="ARBA" id="ARBA00023125"/>
    </source>
</evidence>
<dbReference type="PROSITE" id="PS51192">
    <property type="entry name" value="HELICASE_ATP_BIND_1"/>
    <property type="match status" value="1"/>
</dbReference>
<organism evidence="12 13">
    <name type="scientific">Phyllachora maydis</name>
    <dbReference type="NCBI Taxonomy" id="1825666"/>
    <lineage>
        <taxon>Eukaryota</taxon>
        <taxon>Fungi</taxon>
        <taxon>Dikarya</taxon>
        <taxon>Ascomycota</taxon>
        <taxon>Pezizomycotina</taxon>
        <taxon>Sordariomycetes</taxon>
        <taxon>Sordariomycetidae</taxon>
        <taxon>Phyllachorales</taxon>
        <taxon>Phyllachoraceae</taxon>
        <taxon>Phyllachora</taxon>
    </lineage>
</organism>
<dbReference type="EMBL" id="JAQQPM010000003">
    <property type="protein sequence ID" value="KAK2070292.1"/>
    <property type="molecule type" value="Genomic_DNA"/>
</dbReference>
<evidence type="ECO:0000313" key="13">
    <source>
        <dbReference type="Proteomes" id="UP001217918"/>
    </source>
</evidence>
<feature type="region of interest" description="Disordered" evidence="9">
    <location>
        <begin position="673"/>
        <end position="699"/>
    </location>
</feature>
<dbReference type="Pfam" id="PF00176">
    <property type="entry name" value="SNF2-rel_dom"/>
    <property type="match status" value="1"/>
</dbReference>
<evidence type="ECO:0000256" key="8">
    <source>
        <dbReference type="ARBA" id="ARBA00023242"/>
    </source>
</evidence>
<feature type="domain" description="Helicase C-terminal" evidence="11">
    <location>
        <begin position="415"/>
        <end position="562"/>
    </location>
</feature>
<dbReference type="GO" id="GO:0016887">
    <property type="term" value="F:ATP hydrolysis activity"/>
    <property type="evidence" value="ECO:0007669"/>
    <property type="project" value="InterPro"/>
</dbReference>
<dbReference type="Proteomes" id="UP001217918">
    <property type="component" value="Unassembled WGS sequence"/>
</dbReference>
<dbReference type="InterPro" id="IPR038718">
    <property type="entry name" value="SNF2-like_sf"/>
</dbReference>
<dbReference type="GO" id="GO:0005524">
    <property type="term" value="F:ATP binding"/>
    <property type="evidence" value="ECO:0007669"/>
    <property type="project" value="UniProtKB-KW"/>
</dbReference>
<dbReference type="InterPro" id="IPR014001">
    <property type="entry name" value="Helicase_ATP-bd"/>
</dbReference>
<keyword evidence="5" id="KW-0347">Helicase</keyword>
<keyword evidence="8" id="KW-0539">Nucleus</keyword>
<dbReference type="SMART" id="SM00487">
    <property type="entry name" value="DEXDc"/>
    <property type="match status" value="1"/>
</dbReference>
<dbReference type="CDD" id="cd18793">
    <property type="entry name" value="SF2_C_SNF"/>
    <property type="match status" value="1"/>
</dbReference>
<feature type="domain" description="Helicase ATP-binding" evidence="10">
    <location>
        <begin position="116"/>
        <end position="304"/>
    </location>
</feature>
<dbReference type="SMART" id="SM00490">
    <property type="entry name" value="HELICc"/>
    <property type="match status" value="1"/>
</dbReference>
<dbReference type="InterPro" id="IPR000330">
    <property type="entry name" value="SNF2_N"/>
</dbReference>
<evidence type="ECO:0000256" key="1">
    <source>
        <dbReference type="ARBA" id="ARBA00004123"/>
    </source>
</evidence>
<evidence type="ECO:0000256" key="5">
    <source>
        <dbReference type="ARBA" id="ARBA00022806"/>
    </source>
</evidence>
<dbReference type="GO" id="GO:0003677">
    <property type="term" value="F:DNA binding"/>
    <property type="evidence" value="ECO:0007669"/>
    <property type="project" value="UniProtKB-KW"/>
</dbReference>